<feature type="compositionally biased region" description="Low complexity" evidence="1">
    <location>
        <begin position="70"/>
        <end position="82"/>
    </location>
</feature>
<dbReference type="AlphaFoldDB" id="A0A1A8U4K9"/>
<sequence length="103" mass="11199">MTESSGQDIDPIAESNPSANAPLAVSEVLTRHEHAIHGLLEQVSDSRQRLLQIDTMLRNLTTRLTPPEPSVQQPPVSLLSALPVPPPTVNFRIPNSPPSETYS</sequence>
<name>A0A1A8U4K9_NOTFU</name>
<feature type="region of interest" description="Disordered" evidence="1">
    <location>
        <begin position="62"/>
        <end position="103"/>
    </location>
</feature>
<proteinExistence type="predicted"/>
<evidence type="ECO:0000256" key="1">
    <source>
        <dbReference type="SAM" id="MobiDB-lite"/>
    </source>
</evidence>
<reference evidence="2" key="2">
    <citation type="submission" date="2016-06" db="EMBL/GenBank/DDBJ databases">
        <title>The genome of a short-lived fish provides insights into sex chromosome evolution and the genetic control of aging.</title>
        <authorList>
            <person name="Reichwald K."/>
            <person name="Felder M."/>
            <person name="Petzold A."/>
            <person name="Koch P."/>
            <person name="Groth M."/>
            <person name="Platzer M."/>
        </authorList>
    </citation>
    <scope>NUCLEOTIDE SEQUENCE</scope>
    <source>
        <tissue evidence="2">Brain</tissue>
    </source>
</reference>
<accession>A0A1A8U4K9</accession>
<feature type="non-terminal residue" evidence="2">
    <location>
        <position position="103"/>
    </location>
</feature>
<protein>
    <submittedName>
        <fullName evidence="2">KIAA0907 protein</fullName>
    </submittedName>
</protein>
<feature type="region of interest" description="Disordered" evidence="1">
    <location>
        <begin position="1"/>
        <end position="20"/>
    </location>
</feature>
<organism evidence="2">
    <name type="scientific">Nothobranchius furzeri</name>
    <name type="common">Turquoise killifish</name>
    <dbReference type="NCBI Taxonomy" id="105023"/>
    <lineage>
        <taxon>Eukaryota</taxon>
        <taxon>Metazoa</taxon>
        <taxon>Chordata</taxon>
        <taxon>Craniata</taxon>
        <taxon>Vertebrata</taxon>
        <taxon>Euteleostomi</taxon>
        <taxon>Actinopterygii</taxon>
        <taxon>Neopterygii</taxon>
        <taxon>Teleostei</taxon>
        <taxon>Neoteleostei</taxon>
        <taxon>Acanthomorphata</taxon>
        <taxon>Ovalentaria</taxon>
        <taxon>Atherinomorphae</taxon>
        <taxon>Cyprinodontiformes</taxon>
        <taxon>Nothobranchiidae</taxon>
        <taxon>Nothobranchius</taxon>
    </lineage>
</organism>
<dbReference type="EMBL" id="HAEJ01001581">
    <property type="protein sequence ID" value="SBS42038.1"/>
    <property type="molecule type" value="Transcribed_RNA"/>
</dbReference>
<gene>
    <name evidence="2" type="primary">KIAA0907</name>
</gene>
<evidence type="ECO:0000313" key="2">
    <source>
        <dbReference type="EMBL" id="SBS42038.1"/>
    </source>
</evidence>
<reference evidence="2" key="1">
    <citation type="submission" date="2016-05" db="EMBL/GenBank/DDBJ databases">
        <authorList>
            <person name="Lavstsen T."/>
            <person name="Jespersen J.S."/>
        </authorList>
    </citation>
    <scope>NUCLEOTIDE SEQUENCE</scope>
    <source>
        <tissue evidence="2">Brain</tissue>
    </source>
</reference>